<dbReference type="STRING" id="394193.SAMN04489732_13824"/>
<protein>
    <recommendedName>
        <fullName evidence="6">Phage resistance protein</fullName>
    </recommendedName>
</protein>
<accession>A0A1H8YPS0</accession>
<feature type="compositionally biased region" description="Basic and acidic residues" evidence="1">
    <location>
        <begin position="1201"/>
        <end position="1210"/>
    </location>
</feature>
<evidence type="ECO:0000259" key="3">
    <source>
        <dbReference type="Pfam" id="PF26382"/>
    </source>
</evidence>
<feature type="region of interest" description="Disordered" evidence="1">
    <location>
        <begin position="1176"/>
        <end position="1211"/>
    </location>
</feature>
<name>A0A1H8YPS0_9PSEU</name>
<dbReference type="Pfam" id="PF26381">
    <property type="entry name" value="BREX_PglY_5th"/>
    <property type="match status" value="1"/>
</dbReference>
<evidence type="ECO:0000313" key="5">
    <source>
        <dbReference type="Proteomes" id="UP000198582"/>
    </source>
</evidence>
<dbReference type="EMBL" id="FOEF01000038">
    <property type="protein sequence ID" value="SEP54170.1"/>
    <property type="molecule type" value="Genomic_DNA"/>
</dbReference>
<reference evidence="5" key="1">
    <citation type="submission" date="2016-10" db="EMBL/GenBank/DDBJ databases">
        <authorList>
            <person name="Varghese N."/>
            <person name="Submissions S."/>
        </authorList>
    </citation>
    <scope>NUCLEOTIDE SEQUENCE [LARGE SCALE GENOMIC DNA]</scope>
    <source>
        <strain evidence="5">DSM 44993</strain>
    </source>
</reference>
<dbReference type="InterPro" id="IPR058748">
    <property type="entry name" value="PglY_5th"/>
</dbReference>
<keyword evidence="5" id="KW-1185">Reference proteome</keyword>
<gene>
    <name evidence="4" type="ORF">SAMN04489732_13824</name>
</gene>
<feature type="domain" description="ATPase PglY C-terminal" evidence="3">
    <location>
        <begin position="1000"/>
        <end position="1179"/>
    </location>
</feature>
<proteinExistence type="predicted"/>
<organism evidence="4 5">
    <name type="scientific">Amycolatopsis saalfeldensis</name>
    <dbReference type="NCBI Taxonomy" id="394193"/>
    <lineage>
        <taxon>Bacteria</taxon>
        <taxon>Bacillati</taxon>
        <taxon>Actinomycetota</taxon>
        <taxon>Actinomycetes</taxon>
        <taxon>Pseudonocardiales</taxon>
        <taxon>Pseudonocardiaceae</taxon>
        <taxon>Amycolatopsis</taxon>
    </lineage>
</organism>
<dbReference type="Proteomes" id="UP000198582">
    <property type="component" value="Unassembled WGS sequence"/>
</dbReference>
<evidence type="ECO:0008006" key="6">
    <source>
        <dbReference type="Google" id="ProtNLM"/>
    </source>
</evidence>
<dbReference type="AlphaFoldDB" id="A0A1H8YPS0"/>
<dbReference type="Pfam" id="PF26382">
    <property type="entry name" value="BREX_PglY_6th"/>
    <property type="match status" value="1"/>
</dbReference>
<evidence type="ECO:0000259" key="2">
    <source>
        <dbReference type="Pfam" id="PF26381"/>
    </source>
</evidence>
<dbReference type="OrthoDB" id="3201900at2"/>
<feature type="domain" description="ATPase PglY 5th" evidence="2">
    <location>
        <begin position="854"/>
        <end position="957"/>
    </location>
</feature>
<sequence length="1246" mass="138248">MTTLLRDVIHIPERAGTEDYVLRLTESTDAGHIAQTIADYVVTESLAENFDAALELITDALRNNKSRGAFLSGSFGSGKSHFMAVLHALLGHEPAARAIPELQPVIARHDPALEGRKVLRLSYHLLGANSLEEAVFGGYVEQVRRLHPNAPLPAVHVSDRLLDDAEGIRNQLGDEQFFRGLNGDSGGADDPWSGLLGAGTWDAESYAGARAASPDNPQRQQLVTALTEKYFTSYARVASYVDMDTGLLAISRHAKELGYDGVVLFLDELVLWLAFGVRDTEFFRRETQKITKLVEYAGAARPIPIVSFISRQMDLRKWFADAGASGAEQEMLDRAFRHQEGRFRTIELGDDNLAEVAHKRLLQPEDEQAAVVLTDAFKAIDRRPGVWDVLLDGVNTGDEHRGASEAEFRKTYPFSPALVSTLRALASVMQRERTALKVMQQMLVDRREVLTVDDVIPVGDCFDYVVYGQQALDAHAANRFRAATGLYEDKIKPILLREHKVTEQQLAEEPESVPLGFRSHERLAKTLLLSAVAPNVPALKELTASRLASLNHGSIRSPLPGNEARMVMAAINTWRREVPEIQPSDAATDPVIRVQLANVNYESIVERIRGEDNPGRRRQLIKELVHEAVGVDSSAADLGGAVTKTVTWRGSRREVDVVFGNVRDSTYLPDEHFRNRPGTWRFVIDYPFDEEGHSASEDVSRVDQLITSGHNHRTVVWLPYFFSAEVQRELVRLVKLHWLFSGPGERWQNSADHLSETDRAQARGVLESQYAGLKERIIRVMQQAYGAAAREPKALDDTAPREVLMSLSRDFSPRPPVGADLGRAFDNLIDQAFQASYPAHPSFEPGNTEVTVKQLTTVREYVEKATTHPDGRVPVLPNDRDVLRRICVPLRVGKPTETHFLFGDDTFTYWAGEFDRAVVRAGGDPHAPIAVGQLRAAVKEDWGLRSEVTDLVISAWALHSKRAWYESGVPLPTPAIGKLRDHLELRPEPLPTPDKWTTAVKRAGELLGVAVANTYLTGANVADFAGKVREEAKGRVRAAANLVDELRGAYTRLGLSQGNGDRLTTAEEALGFVRRLGDIDGPVDLITAIADAQFSANEPTVGRSLAHPDVVVRALASQDWQRFDPVRKAETGGNERAEQARNVVRRLREGVLANELVRSLATVVRTAEDETFRWLAESSPERPEPPTPQPGEAPVLVAREPQPEPEHPVRDSVTVRSLDDLATVRQELSRLLSEHGKNVHVEWWIE</sequence>
<evidence type="ECO:0000256" key="1">
    <source>
        <dbReference type="SAM" id="MobiDB-lite"/>
    </source>
</evidence>
<dbReference type="RefSeq" id="WP_091629290.1">
    <property type="nucleotide sequence ID" value="NZ_FOEF01000038.1"/>
</dbReference>
<evidence type="ECO:0000313" key="4">
    <source>
        <dbReference type="EMBL" id="SEP54170.1"/>
    </source>
</evidence>
<dbReference type="InterPro" id="IPR058747">
    <property type="entry name" value="PglY_C"/>
</dbReference>